<keyword evidence="2" id="KW-0472">Membrane</keyword>
<comment type="caution">
    <text evidence="3">The sequence shown here is derived from an EMBL/GenBank/DDBJ whole genome shotgun (WGS) entry which is preliminary data.</text>
</comment>
<evidence type="ECO:0000256" key="1">
    <source>
        <dbReference type="SAM" id="MobiDB-lite"/>
    </source>
</evidence>
<evidence type="ECO:0000313" key="3">
    <source>
        <dbReference type="EMBL" id="KAH8034863.1"/>
    </source>
</evidence>
<proteinExistence type="predicted"/>
<sequence>MYQAKIYARDRQCRNHRCHWENVYVYDDRLWLDRHLILRNQRMRRGLLLMLTAVIVFVPTMLGCLTHRIRGFEDVGRLFGFGEPSVPANAYNDRVGRAVEPHANWVEHGHRWQSPQRGLRLFSAHYHLELGYGNGERVCPAHRLAHVRASSSEPVIRVLALASTEFLQSCLVQARVVYRDYPNSFPTRPSACRRLSRSSADGDPRTSPRGLHDAVLEFATGQPNDRVPVALSIRTSRDRQSDVWIPVNASLVEPLRDRDSIAICIRVDSGSPELVNDLAEWYRSRGARQVTAYGVANVRNNAAVKAPRFRGEFVPCMV</sequence>
<organism evidence="3 4">
    <name type="scientific">Rhipicephalus microplus</name>
    <name type="common">Cattle tick</name>
    <name type="synonym">Boophilus microplus</name>
    <dbReference type="NCBI Taxonomy" id="6941"/>
    <lineage>
        <taxon>Eukaryota</taxon>
        <taxon>Metazoa</taxon>
        <taxon>Ecdysozoa</taxon>
        <taxon>Arthropoda</taxon>
        <taxon>Chelicerata</taxon>
        <taxon>Arachnida</taxon>
        <taxon>Acari</taxon>
        <taxon>Parasitiformes</taxon>
        <taxon>Ixodida</taxon>
        <taxon>Ixodoidea</taxon>
        <taxon>Ixodidae</taxon>
        <taxon>Rhipicephalinae</taxon>
        <taxon>Rhipicephalus</taxon>
        <taxon>Boophilus</taxon>
    </lineage>
</organism>
<evidence type="ECO:0000313" key="4">
    <source>
        <dbReference type="Proteomes" id="UP000821866"/>
    </source>
</evidence>
<feature type="transmembrane region" description="Helical" evidence="2">
    <location>
        <begin position="47"/>
        <end position="69"/>
    </location>
</feature>
<dbReference type="AlphaFoldDB" id="A0A9J6EKQ3"/>
<reference evidence="3" key="1">
    <citation type="journal article" date="2020" name="Cell">
        <title>Large-Scale Comparative Analyses of Tick Genomes Elucidate Their Genetic Diversity and Vector Capacities.</title>
        <authorList>
            <consortium name="Tick Genome and Microbiome Consortium (TIGMIC)"/>
            <person name="Jia N."/>
            <person name="Wang J."/>
            <person name="Shi W."/>
            <person name="Du L."/>
            <person name="Sun Y."/>
            <person name="Zhan W."/>
            <person name="Jiang J.F."/>
            <person name="Wang Q."/>
            <person name="Zhang B."/>
            <person name="Ji P."/>
            <person name="Bell-Sakyi L."/>
            <person name="Cui X.M."/>
            <person name="Yuan T.T."/>
            <person name="Jiang B.G."/>
            <person name="Yang W.F."/>
            <person name="Lam T.T."/>
            <person name="Chang Q.C."/>
            <person name="Ding S.J."/>
            <person name="Wang X.J."/>
            <person name="Zhu J.G."/>
            <person name="Ruan X.D."/>
            <person name="Zhao L."/>
            <person name="Wei J.T."/>
            <person name="Ye R.Z."/>
            <person name="Que T.C."/>
            <person name="Du C.H."/>
            <person name="Zhou Y.H."/>
            <person name="Cheng J.X."/>
            <person name="Dai P.F."/>
            <person name="Guo W.B."/>
            <person name="Han X.H."/>
            <person name="Huang E.J."/>
            <person name="Li L.F."/>
            <person name="Wei W."/>
            <person name="Gao Y.C."/>
            <person name="Liu J.Z."/>
            <person name="Shao H.Z."/>
            <person name="Wang X."/>
            <person name="Wang C.C."/>
            <person name="Yang T.C."/>
            <person name="Huo Q.B."/>
            <person name="Li W."/>
            <person name="Chen H.Y."/>
            <person name="Chen S.E."/>
            <person name="Zhou L.G."/>
            <person name="Ni X.B."/>
            <person name="Tian J.H."/>
            <person name="Sheng Y."/>
            <person name="Liu T."/>
            <person name="Pan Y.S."/>
            <person name="Xia L.Y."/>
            <person name="Li J."/>
            <person name="Zhao F."/>
            <person name="Cao W.C."/>
        </authorList>
    </citation>
    <scope>NUCLEOTIDE SEQUENCE</scope>
    <source>
        <strain evidence="3">Rmic-2018</strain>
    </source>
</reference>
<evidence type="ECO:0000256" key="2">
    <source>
        <dbReference type="SAM" id="Phobius"/>
    </source>
</evidence>
<name>A0A9J6EKQ3_RHIMP</name>
<dbReference type="Proteomes" id="UP000821866">
    <property type="component" value="Chromosome 11"/>
</dbReference>
<feature type="compositionally biased region" description="Basic and acidic residues" evidence="1">
    <location>
        <begin position="200"/>
        <end position="210"/>
    </location>
</feature>
<reference evidence="3" key="2">
    <citation type="submission" date="2021-09" db="EMBL/GenBank/DDBJ databases">
        <authorList>
            <person name="Jia N."/>
            <person name="Wang J."/>
            <person name="Shi W."/>
            <person name="Du L."/>
            <person name="Sun Y."/>
            <person name="Zhan W."/>
            <person name="Jiang J."/>
            <person name="Wang Q."/>
            <person name="Zhang B."/>
            <person name="Ji P."/>
            <person name="Sakyi L.B."/>
            <person name="Cui X."/>
            <person name="Yuan T."/>
            <person name="Jiang B."/>
            <person name="Yang W."/>
            <person name="Lam T.T.-Y."/>
            <person name="Chang Q."/>
            <person name="Ding S."/>
            <person name="Wang X."/>
            <person name="Zhu J."/>
            <person name="Ruan X."/>
            <person name="Zhao L."/>
            <person name="Wei J."/>
            <person name="Que T."/>
            <person name="Du C."/>
            <person name="Cheng J."/>
            <person name="Dai P."/>
            <person name="Han X."/>
            <person name="Huang E."/>
            <person name="Gao Y."/>
            <person name="Liu J."/>
            <person name="Shao H."/>
            <person name="Ye R."/>
            <person name="Li L."/>
            <person name="Wei W."/>
            <person name="Wang X."/>
            <person name="Wang C."/>
            <person name="Huo Q."/>
            <person name="Li W."/>
            <person name="Guo W."/>
            <person name="Chen H."/>
            <person name="Chen S."/>
            <person name="Zhou L."/>
            <person name="Zhou L."/>
            <person name="Ni X."/>
            <person name="Tian J."/>
            <person name="Zhou Y."/>
            <person name="Sheng Y."/>
            <person name="Liu T."/>
            <person name="Pan Y."/>
            <person name="Xia L."/>
            <person name="Li J."/>
            <person name="Zhao F."/>
            <person name="Cao W."/>
        </authorList>
    </citation>
    <scope>NUCLEOTIDE SEQUENCE</scope>
    <source>
        <strain evidence="3">Rmic-2018</strain>
        <tissue evidence="3">Larvae</tissue>
    </source>
</reference>
<gene>
    <name evidence="3" type="ORF">HPB51_003150</name>
</gene>
<keyword evidence="2" id="KW-1133">Transmembrane helix</keyword>
<keyword evidence="4" id="KW-1185">Reference proteome</keyword>
<dbReference type="EMBL" id="JABSTU010000003">
    <property type="protein sequence ID" value="KAH8034863.1"/>
    <property type="molecule type" value="Genomic_DNA"/>
</dbReference>
<keyword evidence="2" id="KW-0812">Transmembrane</keyword>
<accession>A0A9J6EKQ3</accession>
<protein>
    <submittedName>
        <fullName evidence="3">Uncharacterized protein</fullName>
    </submittedName>
</protein>
<feature type="region of interest" description="Disordered" evidence="1">
    <location>
        <begin position="190"/>
        <end position="210"/>
    </location>
</feature>